<dbReference type="Pfam" id="PF12698">
    <property type="entry name" value="ABC2_membrane_3"/>
    <property type="match status" value="1"/>
</dbReference>
<evidence type="ECO:0000259" key="7">
    <source>
        <dbReference type="Pfam" id="PF12698"/>
    </source>
</evidence>
<keyword evidence="9" id="KW-1185">Reference proteome</keyword>
<dbReference type="AlphaFoldDB" id="F0SEC7"/>
<dbReference type="Proteomes" id="UP000000310">
    <property type="component" value="Chromosome"/>
</dbReference>
<feature type="transmembrane region" description="Helical" evidence="6">
    <location>
        <begin position="296"/>
        <end position="314"/>
    </location>
</feature>
<dbReference type="EMBL" id="CP002545">
    <property type="protein sequence ID" value="ADY50792.1"/>
    <property type="molecule type" value="Genomic_DNA"/>
</dbReference>
<protein>
    <submittedName>
        <fullName evidence="8">ABC-2 type transporter</fullName>
    </submittedName>
</protein>
<dbReference type="HOGENOM" id="CLU_039483_8_4_10"/>
<dbReference type="PANTHER" id="PTHR30294">
    <property type="entry name" value="MEMBRANE COMPONENT OF ABC TRANSPORTER YHHJ-RELATED"/>
    <property type="match status" value="1"/>
</dbReference>
<dbReference type="OrthoDB" id="9811522at2"/>
<name>F0SEC7_PSESL</name>
<evidence type="ECO:0000256" key="5">
    <source>
        <dbReference type="ARBA" id="ARBA00023136"/>
    </source>
</evidence>
<keyword evidence="2" id="KW-1003">Cell membrane</keyword>
<reference evidence="8 9" key="1">
    <citation type="journal article" date="2011" name="Stand. Genomic Sci.">
        <title>Complete genome sequence of the gliding, heparinolytic Pedobacter saltans type strain (113).</title>
        <authorList>
            <person name="Liolios K."/>
            <person name="Sikorski J."/>
            <person name="Lu M."/>
            <person name="Nolan M."/>
            <person name="Lapidus A."/>
            <person name="Lucas S."/>
            <person name="Hammon N."/>
            <person name="Deshpande S."/>
            <person name="Cheng J.F."/>
            <person name="Tapia R."/>
            <person name="Han C."/>
            <person name="Goodwin L."/>
            <person name="Pitluck S."/>
            <person name="Huntemann M."/>
            <person name="Ivanova N."/>
            <person name="Pagani I."/>
            <person name="Mavromatis K."/>
            <person name="Ovchinikova G."/>
            <person name="Pati A."/>
            <person name="Chen A."/>
            <person name="Palaniappan K."/>
            <person name="Land M."/>
            <person name="Hauser L."/>
            <person name="Brambilla E.M."/>
            <person name="Kotsyurbenko O."/>
            <person name="Rohde M."/>
            <person name="Tindall B.J."/>
            <person name="Abt B."/>
            <person name="Goker M."/>
            <person name="Detter J.C."/>
            <person name="Woyke T."/>
            <person name="Bristow J."/>
            <person name="Eisen J.A."/>
            <person name="Markowitz V."/>
            <person name="Hugenholtz P."/>
            <person name="Klenk H.P."/>
            <person name="Kyrpides N.C."/>
        </authorList>
    </citation>
    <scope>NUCLEOTIDE SEQUENCE [LARGE SCALE GENOMIC DNA]</scope>
    <source>
        <strain evidence="9">ATCC 51119 / DSM 12145 / JCM 21818 / LMG 10337 / NBRC 100064 / NCIMB 13643</strain>
    </source>
</reference>
<dbReference type="GO" id="GO:0140359">
    <property type="term" value="F:ABC-type transporter activity"/>
    <property type="evidence" value="ECO:0007669"/>
    <property type="project" value="InterPro"/>
</dbReference>
<comment type="subcellular location">
    <subcellularLocation>
        <location evidence="1">Cell membrane</location>
        <topology evidence="1">Multi-pass membrane protein</topology>
    </subcellularLocation>
</comment>
<evidence type="ECO:0000313" key="9">
    <source>
        <dbReference type="Proteomes" id="UP000000310"/>
    </source>
</evidence>
<feature type="transmembrane region" description="Helical" evidence="6">
    <location>
        <begin position="183"/>
        <end position="208"/>
    </location>
</feature>
<dbReference type="PANTHER" id="PTHR30294:SF46">
    <property type="entry name" value="ABC TRANSPORTER PERMEASE"/>
    <property type="match status" value="1"/>
</dbReference>
<dbReference type="STRING" id="762903.Pedsa_0206"/>
<proteinExistence type="predicted"/>
<evidence type="ECO:0000256" key="4">
    <source>
        <dbReference type="ARBA" id="ARBA00022989"/>
    </source>
</evidence>
<dbReference type="GO" id="GO:0005886">
    <property type="term" value="C:plasma membrane"/>
    <property type="evidence" value="ECO:0007669"/>
    <property type="project" value="UniProtKB-SubCell"/>
</dbReference>
<evidence type="ECO:0000313" key="8">
    <source>
        <dbReference type="EMBL" id="ADY50792.1"/>
    </source>
</evidence>
<keyword evidence="4 6" id="KW-1133">Transmembrane helix</keyword>
<dbReference type="InterPro" id="IPR051449">
    <property type="entry name" value="ABC-2_transporter_component"/>
</dbReference>
<gene>
    <name evidence="8" type="ordered locus">Pedsa_0206</name>
</gene>
<keyword evidence="5 6" id="KW-0472">Membrane</keyword>
<accession>F0SEC7</accession>
<feature type="transmembrane region" description="Helical" evidence="6">
    <location>
        <begin position="265"/>
        <end position="290"/>
    </location>
</feature>
<keyword evidence="3 6" id="KW-0812">Transmembrane</keyword>
<evidence type="ECO:0000256" key="6">
    <source>
        <dbReference type="SAM" id="Phobius"/>
    </source>
</evidence>
<feature type="transmembrane region" description="Helical" evidence="6">
    <location>
        <begin position="20"/>
        <end position="40"/>
    </location>
</feature>
<organism evidence="8 9">
    <name type="scientific">Pseudopedobacter saltans (strain ATCC 51119 / DSM 12145 / JCM 21818 / CCUG 39354 / LMG 10337 / NBRC 100064 / NCIMB 13643)</name>
    <name type="common">Pedobacter saltans</name>
    <dbReference type="NCBI Taxonomy" id="762903"/>
    <lineage>
        <taxon>Bacteria</taxon>
        <taxon>Pseudomonadati</taxon>
        <taxon>Bacteroidota</taxon>
        <taxon>Sphingobacteriia</taxon>
        <taxon>Sphingobacteriales</taxon>
        <taxon>Sphingobacteriaceae</taxon>
        <taxon>Pseudopedobacter</taxon>
    </lineage>
</organism>
<dbReference type="InterPro" id="IPR013525">
    <property type="entry name" value="ABC2_TM"/>
</dbReference>
<dbReference type="eggNOG" id="COG0842">
    <property type="taxonomic scope" value="Bacteria"/>
</dbReference>
<evidence type="ECO:0000256" key="3">
    <source>
        <dbReference type="ARBA" id="ARBA00022692"/>
    </source>
</evidence>
<feature type="transmembrane region" description="Helical" evidence="6">
    <location>
        <begin position="357"/>
        <end position="375"/>
    </location>
</feature>
<reference evidence="9" key="2">
    <citation type="submission" date="2011-02" db="EMBL/GenBank/DDBJ databases">
        <title>The complete genome of Pedobacter saltans DSM 12145.</title>
        <authorList>
            <consortium name="US DOE Joint Genome Institute (JGI-PGF)"/>
            <person name="Lucas S."/>
            <person name="Copeland A."/>
            <person name="Lapidus A."/>
            <person name="Bruce D."/>
            <person name="Goodwin L."/>
            <person name="Pitluck S."/>
            <person name="Kyrpides N."/>
            <person name="Mavromatis K."/>
            <person name="Pagani I."/>
            <person name="Ivanova N."/>
            <person name="Ovchinnikova G."/>
            <person name="Lu M."/>
            <person name="Detter J.C."/>
            <person name="Han C."/>
            <person name="Land M."/>
            <person name="Hauser L."/>
            <person name="Markowitz V."/>
            <person name="Cheng J.-F."/>
            <person name="Hugenholtz P."/>
            <person name="Woyke T."/>
            <person name="Wu D."/>
            <person name="Tindall B."/>
            <person name="Pomrenke H.G."/>
            <person name="Brambilla E."/>
            <person name="Klenk H.-P."/>
            <person name="Eisen J.A."/>
        </authorList>
    </citation>
    <scope>NUCLEOTIDE SEQUENCE [LARGE SCALE GENOMIC DNA]</scope>
    <source>
        <strain evidence="9">ATCC 51119 / DSM 12145 / JCM 21818 / LMG 10337 / NBRC 100064 / NCIMB 13643</strain>
    </source>
</reference>
<evidence type="ECO:0000256" key="2">
    <source>
        <dbReference type="ARBA" id="ARBA00022475"/>
    </source>
</evidence>
<feature type="transmembrane region" description="Helical" evidence="6">
    <location>
        <begin position="228"/>
        <end position="253"/>
    </location>
</feature>
<dbReference type="RefSeq" id="WP_013631295.1">
    <property type="nucleotide sequence ID" value="NC_015177.1"/>
</dbReference>
<dbReference type="Gene3D" id="3.40.1710.10">
    <property type="entry name" value="abc type-2 transporter like domain"/>
    <property type="match status" value="1"/>
</dbReference>
<feature type="domain" description="ABC-2 type transporter transmembrane" evidence="7">
    <location>
        <begin position="22"/>
        <end position="372"/>
    </location>
</feature>
<evidence type="ECO:0000256" key="1">
    <source>
        <dbReference type="ARBA" id="ARBA00004651"/>
    </source>
</evidence>
<sequence>MKNFLLLLKREFRLFFKDTTLLSVFILAPIIYALLFGFVYREGKLKNLPVIVVDMDNTPLSNQLIDMINDNEKLKVVETKYNNIGTNDALLEKKAVLVVVIPDRFEASMLQKKYPEVNTYINTTNLLTANIATQGLQATLGTFSAGISIKSIEKTGKNSTYAASQYEPFKVNYIRLFNETANYLSFMWPGVLAVVLQQVLLLGMAVSFSREYENNTFNSELLGHTHSAFTAVMVKVLPFWIISIFILAIYYMFHFIFKAPIPTPLTSYAISTSLFIMAVSFLGVTFSAIITNSLRATQILMLIATPAFIIGGYTWPMEAMPGGVRFLANIIPLTPFLNIHKAMLFQHAELHQLTGDLKHLILLLIIYSITAFLAVKIRMMIGIRKQSSKSE</sequence>
<dbReference type="KEGG" id="psn:Pedsa_0206"/>